<dbReference type="SUPFAM" id="SSF46785">
    <property type="entry name" value="Winged helix' DNA-binding domain"/>
    <property type="match status" value="1"/>
</dbReference>
<dbReference type="PANTHER" id="PTHR30537:SF5">
    <property type="entry name" value="HTH-TYPE TRANSCRIPTIONAL ACTIVATOR TTDR-RELATED"/>
    <property type="match status" value="1"/>
</dbReference>
<feature type="domain" description="HTH lysR-type" evidence="5">
    <location>
        <begin position="1"/>
        <end position="59"/>
    </location>
</feature>
<dbReference type="PRINTS" id="PR00039">
    <property type="entry name" value="HTHLYSR"/>
</dbReference>
<evidence type="ECO:0000313" key="6">
    <source>
        <dbReference type="EMBL" id="PYE17234.1"/>
    </source>
</evidence>
<accession>A0A2V4T2B8</accession>
<dbReference type="RefSeq" id="WP_110856817.1">
    <property type="nucleotide sequence ID" value="NZ_QJSQ01000026.1"/>
</dbReference>
<evidence type="ECO:0000313" key="7">
    <source>
        <dbReference type="Proteomes" id="UP000247772"/>
    </source>
</evidence>
<proteinExistence type="inferred from homology"/>
<evidence type="ECO:0000259" key="5">
    <source>
        <dbReference type="PROSITE" id="PS50931"/>
    </source>
</evidence>
<evidence type="ECO:0000256" key="2">
    <source>
        <dbReference type="ARBA" id="ARBA00023015"/>
    </source>
</evidence>
<dbReference type="OrthoDB" id="9086089at2"/>
<dbReference type="Pfam" id="PF03466">
    <property type="entry name" value="LysR_substrate"/>
    <property type="match status" value="1"/>
</dbReference>
<dbReference type="GO" id="GO:0003700">
    <property type="term" value="F:DNA-binding transcription factor activity"/>
    <property type="evidence" value="ECO:0007669"/>
    <property type="project" value="InterPro"/>
</dbReference>
<dbReference type="EMBL" id="QJSQ01000026">
    <property type="protein sequence ID" value="PYE17234.1"/>
    <property type="molecule type" value="Genomic_DNA"/>
</dbReference>
<comment type="caution">
    <text evidence="6">The sequence shown here is derived from an EMBL/GenBank/DDBJ whole genome shotgun (WGS) entry which is preliminary data.</text>
</comment>
<dbReference type="InterPro" id="IPR000847">
    <property type="entry name" value="LysR_HTH_N"/>
</dbReference>
<evidence type="ECO:0000256" key="4">
    <source>
        <dbReference type="ARBA" id="ARBA00023163"/>
    </source>
</evidence>
<dbReference type="AlphaFoldDB" id="A0A2V4T2B8"/>
<dbReference type="PROSITE" id="PS50931">
    <property type="entry name" value="HTH_LYSR"/>
    <property type="match status" value="1"/>
</dbReference>
<dbReference type="InterPro" id="IPR036388">
    <property type="entry name" value="WH-like_DNA-bd_sf"/>
</dbReference>
<dbReference type="GO" id="GO:0003677">
    <property type="term" value="F:DNA binding"/>
    <property type="evidence" value="ECO:0007669"/>
    <property type="project" value="UniProtKB-KW"/>
</dbReference>
<dbReference type="PANTHER" id="PTHR30537">
    <property type="entry name" value="HTH-TYPE TRANSCRIPTIONAL REGULATOR"/>
    <property type="match status" value="1"/>
</dbReference>
<evidence type="ECO:0000256" key="1">
    <source>
        <dbReference type="ARBA" id="ARBA00009437"/>
    </source>
</evidence>
<dbReference type="InterPro" id="IPR005119">
    <property type="entry name" value="LysR_subst-bd"/>
</dbReference>
<keyword evidence="4" id="KW-0804">Transcription</keyword>
<dbReference type="Gene3D" id="3.40.190.290">
    <property type="match status" value="1"/>
</dbReference>
<name>A0A2V4T2B8_9BURK</name>
<keyword evidence="3 6" id="KW-0238">DNA-binding</keyword>
<protein>
    <submittedName>
        <fullName evidence="6">DNA-binding transcriptional LysR family regulator</fullName>
    </submittedName>
</protein>
<reference evidence="6 7" key="1">
    <citation type="submission" date="2018-06" db="EMBL/GenBank/DDBJ databases">
        <title>Genomic Encyclopedia of Type Strains, Phase IV (KMG-V): Genome sequencing to study the core and pangenomes of soil and plant-associated prokaryotes.</title>
        <authorList>
            <person name="Whitman W."/>
        </authorList>
    </citation>
    <scope>NUCLEOTIDE SEQUENCE [LARGE SCALE GENOMIC DNA]</scope>
    <source>
        <strain evidence="6 7">SRCL-318</strain>
    </source>
</reference>
<dbReference type="InterPro" id="IPR036390">
    <property type="entry name" value="WH_DNA-bd_sf"/>
</dbReference>
<organism evidence="6 7">
    <name type="scientific">Paraburkholderia silvatlantica</name>
    <dbReference type="NCBI Taxonomy" id="321895"/>
    <lineage>
        <taxon>Bacteria</taxon>
        <taxon>Pseudomonadati</taxon>
        <taxon>Pseudomonadota</taxon>
        <taxon>Betaproteobacteria</taxon>
        <taxon>Burkholderiales</taxon>
        <taxon>Burkholderiaceae</taxon>
        <taxon>Paraburkholderia</taxon>
    </lineage>
</organism>
<dbReference type="Gene3D" id="1.10.10.10">
    <property type="entry name" value="Winged helix-like DNA-binding domain superfamily/Winged helix DNA-binding domain"/>
    <property type="match status" value="1"/>
</dbReference>
<dbReference type="FunFam" id="1.10.10.10:FF:000001">
    <property type="entry name" value="LysR family transcriptional regulator"/>
    <property type="match status" value="1"/>
</dbReference>
<comment type="similarity">
    <text evidence="1">Belongs to the LysR transcriptional regulatory family.</text>
</comment>
<dbReference type="Proteomes" id="UP000247772">
    <property type="component" value="Unassembled WGS sequence"/>
</dbReference>
<dbReference type="InterPro" id="IPR058163">
    <property type="entry name" value="LysR-type_TF_proteobact-type"/>
</dbReference>
<gene>
    <name evidence="6" type="ORF">C7410_12643</name>
</gene>
<evidence type="ECO:0000256" key="3">
    <source>
        <dbReference type="ARBA" id="ARBA00023125"/>
    </source>
</evidence>
<dbReference type="Pfam" id="PF00126">
    <property type="entry name" value="HTH_1"/>
    <property type="match status" value="1"/>
</dbReference>
<keyword evidence="2" id="KW-0805">Transcription regulation</keyword>
<dbReference type="SUPFAM" id="SSF53850">
    <property type="entry name" value="Periplasmic binding protein-like II"/>
    <property type="match status" value="1"/>
</dbReference>
<sequence length="324" mass="34875">MDHLQSMRAFAAVAKLQSFTKAADLLNVSRPVLSRAISELEAHVGTRLLNRTTRTVSLAEDAREYFDICVQIIELLDAAARRLTDETISECGPIRVIVHPLAVASGISTVLNAFSATSACVKLHVTMQDAPLNLIESGYDDSLYPPELILNTTVVNRALFSSRYVLVASEQYLHKSDPLQSLGDISKHRIIDGREPNPNYRDSLELHDDTCSISVGNAHFVVSGLVARELVLAGTGLAILPELAVSADLARGSLVRVGSADALNLGEISLGVQYQRSTSLPRRVRTFIDACLSYFRAVGASHDMDAHAGESAAAPNLAAHHAIG</sequence>